<sequence>MRKLVLAIALCSIVSAQAVAYNTVNNETSIVAYEQDTKGDKYAILVQSIKNLRSSIMTGSEIKQANPKADFQIVIMGQMVQELNNKELRAELDAANKAGIKLVVCEFALNVYGVTLKDLPLYFIGTPNAHKYMFQLNENNYNTLSI</sequence>
<dbReference type="InterPro" id="IPR027396">
    <property type="entry name" value="DsrEFH-like"/>
</dbReference>
<name>A0A0S7E9U3_9FLAO</name>
<dbReference type="RefSeq" id="WP_006259139.1">
    <property type="nucleotide sequence ID" value="NZ_BCMQ01000008.1"/>
</dbReference>
<proteinExistence type="predicted"/>
<dbReference type="SUPFAM" id="SSF75169">
    <property type="entry name" value="DsrEFH-like"/>
    <property type="match status" value="1"/>
</dbReference>
<dbReference type="KEGG" id="mod:AS202_13010"/>
<dbReference type="Gene3D" id="3.40.1260.10">
    <property type="entry name" value="DsrEFH-like"/>
    <property type="match status" value="1"/>
</dbReference>
<dbReference type="eggNOG" id="COG2210">
    <property type="taxonomic scope" value="Bacteria"/>
</dbReference>
<reference evidence="1 2" key="1">
    <citation type="journal article" date="2016" name="J. Zhejiang Univ. Sci. B">
        <title>Antibiotic resistance mechanisms of Myroides sp.</title>
        <authorList>
            <person name="Hu S."/>
            <person name="Yuan S."/>
            <person name="Qu H."/>
            <person name="Jiang T."/>
            <person name="Zhou Y."/>
            <person name="Wang M."/>
            <person name="Ming D."/>
        </authorList>
    </citation>
    <scope>NUCLEOTIDE SEQUENCE [LARGE SCALE GENOMIC DNA]</scope>
    <source>
        <strain evidence="1 2">PR63039</strain>
    </source>
</reference>
<gene>
    <name evidence="1" type="ORF">AS202_13010</name>
</gene>
<protein>
    <submittedName>
        <fullName evidence="1">Uncharacterized protein</fullName>
    </submittedName>
</protein>
<evidence type="ECO:0000313" key="2">
    <source>
        <dbReference type="Proteomes" id="UP000069030"/>
    </source>
</evidence>
<dbReference type="EMBL" id="CP013690">
    <property type="protein sequence ID" value="ALU27012.1"/>
    <property type="molecule type" value="Genomic_DNA"/>
</dbReference>
<accession>A0A0S7E9U3</accession>
<dbReference type="GeneID" id="66975635"/>
<dbReference type="AlphaFoldDB" id="A0A0S7E9U3"/>
<dbReference type="Proteomes" id="UP000069030">
    <property type="component" value="Chromosome"/>
</dbReference>
<organism evidence="1 2">
    <name type="scientific">Myroides odoratimimus</name>
    <dbReference type="NCBI Taxonomy" id="76832"/>
    <lineage>
        <taxon>Bacteria</taxon>
        <taxon>Pseudomonadati</taxon>
        <taxon>Bacteroidota</taxon>
        <taxon>Flavobacteriia</taxon>
        <taxon>Flavobacteriales</taxon>
        <taxon>Flavobacteriaceae</taxon>
        <taxon>Myroides</taxon>
    </lineage>
</organism>
<evidence type="ECO:0000313" key="1">
    <source>
        <dbReference type="EMBL" id="ALU27012.1"/>
    </source>
</evidence>